<organism evidence="3 4">
    <name type="scientific">Marine Group III euryarchaeote CG-Bathy1</name>
    <dbReference type="NCBI Taxonomy" id="1889001"/>
    <lineage>
        <taxon>Archaea</taxon>
        <taxon>Methanobacteriati</taxon>
        <taxon>Thermoplasmatota</taxon>
        <taxon>Thermoplasmata</taxon>
        <taxon>Candidatus Thermoprofundales</taxon>
    </lineage>
</organism>
<comment type="caution">
    <text evidence="3">The sequence shown here is derived from an EMBL/GenBank/DDBJ whole genome shotgun (WGS) entry which is preliminary data.</text>
</comment>
<dbReference type="Proteomes" id="UP000183815">
    <property type="component" value="Unassembled WGS sequence"/>
</dbReference>
<dbReference type="SUPFAM" id="SSF54427">
    <property type="entry name" value="NTF2-like"/>
    <property type="match status" value="1"/>
</dbReference>
<dbReference type="Pfam" id="PF07366">
    <property type="entry name" value="SnoaL"/>
    <property type="match status" value="1"/>
</dbReference>
<dbReference type="PANTHER" id="PTHR23310">
    <property type="entry name" value="ACYL-COA-BINDING PROTEIN, ACBP"/>
    <property type="match status" value="1"/>
</dbReference>
<accession>A0A1J5TQD9</accession>
<dbReference type="PROSITE" id="PS51228">
    <property type="entry name" value="ACB_2"/>
    <property type="match status" value="1"/>
</dbReference>
<name>A0A1J5TQD9_9ARCH</name>
<dbReference type="InterPro" id="IPR000582">
    <property type="entry name" value="Acyl-CoA-binding_protein"/>
</dbReference>
<evidence type="ECO:0000259" key="2">
    <source>
        <dbReference type="PROSITE" id="PS51228"/>
    </source>
</evidence>
<protein>
    <recommendedName>
        <fullName evidence="2">ACB domain-containing protein</fullName>
    </recommendedName>
</protein>
<sequence length="250" mass="28470">MVSELEQNFQQASEGVRNINQTPSQETLLKLYSLYKQSIEGDAAGKTPYLKGPVAVAKHGAWAELKGTSKEDAMQSYVNLVRELQGTDTPASFDDKHALAKELLKKPINQEEYDEIKELWKKHSIAEDNRDIDGLISTLSKDCVYEIPQKNKIWHGHSGATEFYNDLLSAFPDIDFRLTNIVIGPQGVVEEARVIGTHEKDWLGFPASGDQIEFQVAIFFPWDTSTRKFKGERIYFHFDESYYEKYGINP</sequence>
<dbReference type="GO" id="GO:0000062">
    <property type="term" value="F:fatty-acyl-CoA binding"/>
    <property type="evidence" value="ECO:0007669"/>
    <property type="project" value="InterPro"/>
</dbReference>
<dbReference type="Gene3D" id="3.10.450.50">
    <property type="match status" value="1"/>
</dbReference>
<evidence type="ECO:0000313" key="3">
    <source>
        <dbReference type="EMBL" id="OIR18533.1"/>
    </source>
</evidence>
<dbReference type="Gene3D" id="1.20.80.10">
    <property type="match status" value="1"/>
</dbReference>
<dbReference type="EMBL" id="MIYU01000007">
    <property type="protein sequence ID" value="OIR18533.1"/>
    <property type="molecule type" value="Genomic_DNA"/>
</dbReference>
<evidence type="ECO:0000313" key="4">
    <source>
        <dbReference type="Proteomes" id="UP000183815"/>
    </source>
</evidence>
<gene>
    <name evidence="3" type="ORF">BEU04_04510</name>
</gene>
<proteinExistence type="predicted"/>
<dbReference type="InterPro" id="IPR035984">
    <property type="entry name" value="Acyl-CoA-binding_sf"/>
</dbReference>
<dbReference type="GO" id="GO:0006631">
    <property type="term" value="P:fatty acid metabolic process"/>
    <property type="evidence" value="ECO:0007669"/>
    <property type="project" value="TreeGrafter"/>
</dbReference>
<dbReference type="InterPro" id="IPR032710">
    <property type="entry name" value="NTF2-like_dom_sf"/>
</dbReference>
<reference evidence="3 4" key="1">
    <citation type="submission" date="2016-08" db="EMBL/GenBank/DDBJ databases">
        <title>New Insights into Marine Group III Euryarchaeota, from dark to light.</title>
        <authorList>
            <person name="Haro-Moreno J.M."/>
            <person name="Rodriguez-Valera F."/>
            <person name="Lopez-Garcia P."/>
            <person name="Moreira D."/>
            <person name="Martin-Cuadrado A.B."/>
        </authorList>
    </citation>
    <scope>NUCLEOTIDE SEQUENCE [LARGE SCALE GENOMIC DNA]</scope>
    <source>
        <strain evidence="3">CG-Bathy1</strain>
    </source>
</reference>
<dbReference type="PRINTS" id="PR00689">
    <property type="entry name" value="ACOABINDINGP"/>
</dbReference>
<dbReference type="InterPro" id="IPR014352">
    <property type="entry name" value="FERM/acyl-CoA-bd_prot_sf"/>
</dbReference>
<dbReference type="AlphaFoldDB" id="A0A1J5TQD9"/>
<dbReference type="SUPFAM" id="SSF47027">
    <property type="entry name" value="Acyl-CoA binding protein"/>
    <property type="match status" value="1"/>
</dbReference>
<feature type="domain" description="ACB" evidence="2">
    <location>
        <begin position="5"/>
        <end position="90"/>
    </location>
</feature>
<evidence type="ECO:0000256" key="1">
    <source>
        <dbReference type="ARBA" id="ARBA00023121"/>
    </source>
</evidence>
<dbReference type="Pfam" id="PF00887">
    <property type="entry name" value="ACBP"/>
    <property type="match status" value="1"/>
</dbReference>
<keyword evidence="1" id="KW-0446">Lipid-binding</keyword>
<dbReference type="InterPro" id="IPR009959">
    <property type="entry name" value="Cyclase_SnoaL-like"/>
</dbReference>
<dbReference type="PANTHER" id="PTHR23310:SF62">
    <property type="entry name" value="ACYL-COA BINDING PROTEIN 1, ISOFORM A"/>
    <property type="match status" value="1"/>
</dbReference>
<dbReference type="GO" id="GO:0030638">
    <property type="term" value="P:polyketide metabolic process"/>
    <property type="evidence" value="ECO:0007669"/>
    <property type="project" value="InterPro"/>
</dbReference>